<name>A0A318E5K3_9GAMM</name>
<evidence type="ECO:0000313" key="3">
    <source>
        <dbReference type="EMBL" id="PXV63707.1"/>
    </source>
</evidence>
<dbReference type="RefSeq" id="WP_146216669.1">
    <property type="nucleotide sequence ID" value="NZ_CAWNXA010000015.1"/>
</dbReference>
<sequence>MNRRLWVVLLVMASFMPWRVALACAHQAGLVQERCCCLEQRAVCPQIKTGVGQCCKTVLAAPSQLADSQADTLPSPDGGKPLAPPPSSVSFTPLPPASGHGIAWLTPDRGWFAGNETYLQTARLRL</sequence>
<feature type="chain" id="PRO_5016262957" evidence="2">
    <location>
        <begin position="24"/>
        <end position="126"/>
    </location>
</feature>
<gene>
    <name evidence="3" type="ORF">C8D93_11516</name>
</gene>
<proteinExistence type="predicted"/>
<evidence type="ECO:0000256" key="2">
    <source>
        <dbReference type="SAM" id="SignalP"/>
    </source>
</evidence>
<accession>A0A318E5K3</accession>
<organism evidence="3 4">
    <name type="scientific">Sinimarinibacterium flocculans</name>
    <dbReference type="NCBI Taxonomy" id="985250"/>
    <lineage>
        <taxon>Bacteria</taxon>
        <taxon>Pseudomonadati</taxon>
        <taxon>Pseudomonadota</taxon>
        <taxon>Gammaproteobacteria</taxon>
        <taxon>Nevskiales</taxon>
        <taxon>Nevskiaceae</taxon>
        <taxon>Sinimarinibacterium</taxon>
    </lineage>
</organism>
<evidence type="ECO:0000313" key="4">
    <source>
        <dbReference type="Proteomes" id="UP000248330"/>
    </source>
</evidence>
<feature type="region of interest" description="Disordered" evidence="1">
    <location>
        <begin position="66"/>
        <end position="94"/>
    </location>
</feature>
<keyword evidence="2" id="KW-0732">Signal</keyword>
<dbReference type="EMBL" id="QICN01000015">
    <property type="protein sequence ID" value="PXV63707.1"/>
    <property type="molecule type" value="Genomic_DNA"/>
</dbReference>
<dbReference type="Proteomes" id="UP000248330">
    <property type="component" value="Unassembled WGS sequence"/>
</dbReference>
<evidence type="ECO:0000256" key="1">
    <source>
        <dbReference type="SAM" id="MobiDB-lite"/>
    </source>
</evidence>
<reference evidence="3 4" key="1">
    <citation type="submission" date="2018-04" db="EMBL/GenBank/DDBJ databases">
        <title>Genomic Encyclopedia of Type Strains, Phase IV (KMG-IV): sequencing the most valuable type-strain genomes for metagenomic binning, comparative biology and taxonomic classification.</title>
        <authorList>
            <person name="Goeker M."/>
        </authorList>
    </citation>
    <scope>NUCLEOTIDE SEQUENCE [LARGE SCALE GENOMIC DNA]</scope>
    <source>
        <strain evidence="3 4">DSM 104150</strain>
    </source>
</reference>
<dbReference type="OrthoDB" id="7062548at2"/>
<protein>
    <submittedName>
        <fullName evidence="3">Uncharacterized protein</fullName>
    </submittedName>
</protein>
<feature type="signal peptide" evidence="2">
    <location>
        <begin position="1"/>
        <end position="23"/>
    </location>
</feature>
<dbReference type="AlphaFoldDB" id="A0A318E5K3"/>
<comment type="caution">
    <text evidence="3">The sequence shown here is derived from an EMBL/GenBank/DDBJ whole genome shotgun (WGS) entry which is preliminary data.</text>
</comment>
<keyword evidence="4" id="KW-1185">Reference proteome</keyword>